<dbReference type="KEGG" id="mgal:NCTC10186_00332"/>
<protein>
    <submittedName>
        <fullName evidence="1">Uncharacterized protein</fullName>
    </submittedName>
</protein>
<accession>A0A449AZ86</accession>
<name>A0A449AZ86_9BACT</name>
<keyword evidence="2" id="KW-1185">Reference proteome</keyword>
<dbReference type="AlphaFoldDB" id="A0A449AZ86"/>
<organism evidence="1 2">
    <name type="scientific">Mycoplasmopsis gallopavonis</name>
    <dbReference type="NCBI Taxonomy" id="76629"/>
    <lineage>
        <taxon>Bacteria</taxon>
        <taxon>Bacillati</taxon>
        <taxon>Mycoplasmatota</taxon>
        <taxon>Mycoplasmoidales</taxon>
        <taxon>Metamycoplasmataceae</taxon>
        <taxon>Mycoplasmopsis</taxon>
    </lineage>
</organism>
<dbReference type="RefSeq" id="WP_165260984.1">
    <property type="nucleotide sequence ID" value="NZ_LR215031.1"/>
</dbReference>
<proteinExistence type="predicted"/>
<sequence length="54" mass="6584">MNKKPRKPGNRKPKKAKEQDINWDIFTREDLIEIAKRYIEITEDKLKIEKVEEE</sequence>
<evidence type="ECO:0000313" key="1">
    <source>
        <dbReference type="EMBL" id="VEU72859.1"/>
    </source>
</evidence>
<evidence type="ECO:0000313" key="2">
    <source>
        <dbReference type="Proteomes" id="UP000289862"/>
    </source>
</evidence>
<dbReference type="Proteomes" id="UP000289862">
    <property type="component" value="Chromosome"/>
</dbReference>
<dbReference type="EMBL" id="LR215031">
    <property type="protein sequence ID" value="VEU72859.1"/>
    <property type="molecule type" value="Genomic_DNA"/>
</dbReference>
<reference evidence="1 2" key="1">
    <citation type="submission" date="2019-01" db="EMBL/GenBank/DDBJ databases">
        <authorList>
            <consortium name="Pathogen Informatics"/>
        </authorList>
    </citation>
    <scope>NUCLEOTIDE SEQUENCE [LARGE SCALE GENOMIC DNA]</scope>
    <source>
        <strain evidence="1 2">NCTC10186</strain>
    </source>
</reference>
<gene>
    <name evidence="1" type="ORF">NCTC10186_00332</name>
</gene>